<feature type="transmembrane region" description="Helical" evidence="1">
    <location>
        <begin position="17"/>
        <end position="37"/>
    </location>
</feature>
<dbReference type="EMBL" id="JARIHO010000002">
    <property type="protein sequence ID" value="KAJ7367313.1"/>
    <property type="molecule type" value="Genomic_DNA"/>
</dbReference>
<proteinExistence type="predicted"/>
<feature type="transmembrane region" description="Helical" evidence="1">
    <location>
        <begin position="133"/>
        <end position="151"/>
    </location>
</feature>
<comment type="caution">
    <text evidence="2">The sequence shown here is derived from an EMBL/GenBank/DDBJ whole genome shotgun (WGS) entry which is preliminary data.</text>
</comment>
<feature type="transmembrane region" description="Helical" evidence="1">
    <location>
        <begin position="209"/>
        <end position="228"/>
    </location>
</feature>
<sequence length="266" mass="29489">MAPVHLPDIHSHSGEELLIPACVMAISASILLLHFLLALKSVNGLLAHVGILEEPTEKIPPPGIGKGTILWFRVACLLGCLGLLVLSIVPFNREPGDAHHNGLVCGILQIAPYLYALVLALLSVRPKDARHRLIRHANCVLFLVFCVYVYRDFVPLATFTGIPADLGEGRRLWAKIGLLFITAVIIPLFTPRQYIPIDPLVVINPEQTASIFSFAFFFFLDHIIFLTYRKSQLPEEELYPLCDSDASAHLKTTSFKARVFQCPSCL</sequence>
<keyword evidence="1" id="KW-1133">Transmembrane helix</keyword>
<reference evidence="2" key="1">
    <citation type="submission" date="2023-03" db="EMBL/GenBank/DDBJ databases">
        <title>Massive genome expansion in bonnet fungi (Mycena s.s.) driven by repeated elements and novel gene families across ecological guilds.</title>
        <authorList>
            <consortium name="Lawrence Berkeley National Laboratory"/>
            <person name="Harder C.B."/>
            <person name="Miyauchi S."/>
            <person name="Viragh M."/>
            <person name="Kuo A."/>
            <person name="Thoen E."/>
            <person name="Andreopoulos B."/>
            <person name="Lu D."/>
            <person name="Skrede I."/>
            <person name="Drula E."/>
            <person name="Henrissat B."/>
            <person name="Morin E."/>
            <person name="Kohler A."/>
            <person name="Barry K."/>
            <person name="LaButti K."/>
            <person name="Morin E."/>
            <person name="Salamov A."/>
            <person name="Lipzen A."/>
            <person name="Mereny Z."/>
            <person name="Hegedus B."/>
            <person name="Baldrian P."/>
            <person name="Stursova M."/>
            <person name="Weitz H."/>
            <person name="Taylor A."/>
            <person name="Grigoriev I.V."/>
            <person name="Nagy L.G."/>
            <person name="Martin F."/>
            <person name="Kauserud H."/>
        </authorList>
    </citation>
    <scope>NUCLEOTIDE SEQUENCE</scope>
    <source>
        <strain evidence="2">CBHHK002</strain>
    </source>
</reference>
<feature type="transmembrane region" description="Helical" evidence="1">
    <location>
        <begin position="172"/>
        <end position="189"/>
    </location>
</feature>
<accession>A0AAD7ASS4</accession>
<name>A0AAD7ASS4_9AGAR</name>
<feature type="transmembrane region" description="Helical" evidence="1">
    <location>
        <begin position="103"/>
        <end position="121"/>
    </location>
</feature>
<protein>
    <submittedName>
        <fullName evidence="2">Uncharacterized protein</fullName>
    </submittedName>
</protein>
<dbReference type="Proteomes" id="UP001218218">
    <property type="component" value="Unassembled WGS sequence"/>
</dbReference>
<evidence type="ECO:0000313" key="3">
    <source>
        <dbReference type="Proteomes" id="UP001218218"/>
    </source>
</evidence>
<feature type="transmembrane region" description="Helical" evidence="1">
    <location>
        <begin position="70"/>
        <end position="91"/>
    </location>
</feature>
<dbReference type="AlphaFoldDB" id="A0AAD7ASS4"/>
<gene>
    <name evidence="2" type="ORF">DFH08DRAFT_1005797</name>
</gene>
<evidence type="ECO:0000313" key="2">
    <source>
        <dbReference type="EMBL" id="KAJ7367313.1"/>
    </source>
</evidence>
<keyword evidence="3" id="KW-1185">Reference proteome</keyword>
<keyword evidence="1" id="KW-0812">Transmembrane</keyword>
<organism evidence="2 3">
    <name type="scientific">Mycena albidolilacea</name>
    <dbReference type="NCBI Taxonomy" id="1033008"/>
    <lineage>
        <taxon>Eukaryota</taxon>
        <taxon>Fungi</taxon>
        <taxon>Dikarya</taxon>
        <taxon>Basidiomycota</taxon>
        <taxon>Agaricomycotina</taxon>
        <taxon>Agaricomycetes</taxon>
        <taxon>Agaricomycetidae</taxon>
        <taxon>Agaricales</taxon>
        <taxon>Marasmiineae</taxon>
        <taxon>Mycenaceae</taxon>
        <taxon>Mycena</taxon>
    </lineage>
</organism>
<keyword evidence="1" id="KW-0472">Membrane</keyword>
<evidence type="ECO:0000256" key="1">
    <source>
        <dbReference type="SAM" id="Phobius"/>
    </source>
</evidence>